<proteinExistence type="predicted"/>
<dbReference type="InterPro" id="IPR053150">
    <property type="entry name" value="Teicoplanin_resist-assoc"/>
</dbReference>
<keyword evidence="1" id="KW-0472">Membrane</keyword>
<dbReference type="Pfam" id="PF04892">
    <property type="entry name" value="VanZ"/>
    <property type="match status" value="1"/>
</dbReference>
<dbReference type="RefSeq" id="WP_135065220.1">
    <property type="nucleotide sequence ID" value="NZ_CP038266.1"/>
</dbReference>
<evidence type="ECO:0000256" key="1">
    <source>
        <dbReference type="SAM" id="Phobius"/>
    </source>
</evidence>
<feature type="transmembrane region" description="Helical" evidence="1">
    <location>
        <begin position="6"/>
        <end position="30"/>
    </location>
</feature>
<organism evidence="3 4">
    <name type="scientific">Microbacterium wangchenii</name>
    <dbReference type="NCBI Taxonomy" id="2541726"/>
    <lineage>
        <taxon>Bacteria</taxon>
        <taxon>Bacillati</taxon>
        <taxon>Actinomycetota</taxon>
        <taxon>Actinomycetes</taxon>
        <taxon>Micrococcales</taxon>
        <taxon>Microbacteriaceae</taxon>
        <taxon>Microbacterium</taxon>
    </lineage>
</organism>
<reference evidence="3 4" key="1">
    <citation type="submission" date="2019-03" db="EMBL/GenBank/DDBJ databases">
        <authorList>
            <person name="Dong K."/>
        </authorList>
    </citation>
    <scope>NUCLEOTIDE SEQUENCE [LARGE SCALE GENOMIC DNA]</scope>
    <source>
        <strain evidence="4">dk512</strain>
    </source>
</reference>
<keyword evidence="1" id="KW-0812">Transmembrane</keyword>
<keyword evidence="1" id="KW-1133">Transmembrane helix</keyword>
<gene>
    <name evidence="3" type="ORF">E4K62_06710</name>
</gene>
<dbReference type="InterPro" id="IPR006976">
    <property type="entry name" value="VanZ-like"/>
</dbReference>
<feature type="transmembrane region" description="Helical" evidence="1">
    <location>
        <begin position="206"/>
        <end position="230"/>
    </location>
</feature>
<protein>
    <submittedName>
        <fullName evidence="3">VanZ family protein</fullName>
    </submittedName>
</protein>
<keyword evidence="4" id="KW-1185">Reference proteome</keyword>
<feature type="transmembrane region" description="Helical" evidence="1">
    <location>
        <begin position="100"/>
        <end position="121"/>
    </location>
</feature>
<feature type="transmembrane region" description="Helical" evidence="1">
    <location>
        <begin position="42"/>
        <end position="61"/>
    </location>
</feature>
<name>A0ABX5ST13_9MICO</name>
<dbReference type="Proteomes" id="UP000295748">
    <property type="component" value="Chromosome"/>
</dbReference>
<feature type="domain" description="VanZ-like" evidence="2">
    <location>
        <begin position="49"/>
        <end position="179"/>
    </location>
</feature>
<evidence type="ECO:0000313" key="3">
    <source>
        <dbReference type="EMBL" id="QBR88405.1"/>
    </source>
</evidence>
<feature type="transmembrane region" description="Helical" evidence="1">
    <location>
        <begin position="242"/>
        <end position="266"/>
    </location>
</feature>
<feature type="transmembrane region" description="Helical" evidence="1">
    <location>
        <begin position="313"/>
        <end position="339"/>
    </location>
</feature>
<dbReference type="PANTHER" id="PTHR36834:SF1">
    <property type="entry name" value="INTEGRAL MEMBRANE PROTEIN"/>
    <property type="match status" value="1"/>
</dbReference>
<sequence>MRDQLVLALLAVLIGGIVGFLLFVPFVAASYRRGGRLPLSRLAMWSAALVYFWAIWTYTLLPLPDPDTMVCAGVNLNPAQFVADILEAISAPGAFLTNPAVLQLLLNVALFVPLGCFVRVLGQRGVVVSAVLGLSISAIVEFTQLTGVWGLYPCAYRVFDVDDLLTNTIGAVIGSLLALALPRAMRAGVASTSAAPGGEVTRGRRIYAMVSDLVAALIIQGSTGILVQLWLQFVVQDRSAVIAGTIAGVTGTLAAIIGTLAVVMATGRTIGDIAVGVRFAGGPGDEWVARLMRYLGGIGGYLLLSALPGGWGGLAFVFAVLSLVLVFTRVGPGGLPGLLARRRLSDARRGASRPR</sequence>
<dbReference type="EMBL" id="CP038266">
    <property type="protein sequence ID" value="QBR88405.1"/>
    <property type="molecule type" value="Genomic_DNA"/>
</dbReference>
<feature type="transmembrane region" description="Helical" evidence="1">
    <location>
        <begin position="287"/>
        <end position="307"/>
    </location>
</feature>
<evidence type="ECO:0000259" key="2">
    <source>
        <dbReference type="Pfam" id="PF04892"/>
    </source>
</evidence>
<feature type="transmembrane region" description="Helical" evidence="1">
    <location>
        <begin position="128"/>
        <end position="152"/>
    </location>
</feature>
<evidence type="ECO:0000313" key="4">
    <source>
        <dbReference type="Proteomes" id="UP000295748"/>
    </source>
</evidence>
<dbReference type="PANTHER" id="PTHR36834">
    <property type="entry name" value="MEMBRANE PROTEIN-RELATED"/>
    <property type="match status" value="1"/>
</dbReference>
<feature type="transmembrane region" description="Helical" evidence="1">
    <location>
        <begin position="164"/>
        <end position="185"/>
    </location>
</feature>
<accession>A0ABX5ST13</accession>